<comment type="caution">
    <text evidence="3">The sequence shown here is derived from an EMBL/GenBank/DDBJ whole genome shotgun (WGS) entry which is preliminary data.</text>
</comment>
<dbReference type="EMBL" id="JAANIT010000037">
    <property type="protein sequence ID" value="KAG1553423.1"/>
    <property type="molecule type" value="Genomic_DNA"/>
</dbReference>
<dbReference type="PANTHER" id="PTHR33178">
    <property type="match status" value="1"/>
</dbReference>
<dbReference type="SMART" id="SM00886">
    <property type="entry name" value="Dabb"/>
    <property type="match status" value="1"/>
</dbReference>
<dbReference type="InterPro" id="IPR011008">
    <property type="entry name" value="Dimeric_a/b-barrel"/>
</dbReference>
<protein>
    <recommendedName>
        <fullName evidence="2">Stress-response A/B barrel domain-containing protein</fullName>
    </recommendedName>
</protein>
<evidence type="ECO:0000313" key="4">
    <source>
        <dbReference type="Proteomes" id="UP000717996"/>
    </source>
</evidence>
<accession>A0A9P6YNS1</accession>
<reference evidence="3" key="1">
    <citation type="journal article" date="2020" name="Microb. Genom.">
        <title>Genetic diversity of clinical and environmental Mucorales isolates obtained from an investigation of mucormycosis cases among solid organ transplant recipients.</title>
        <authorList>
            <person name="Nguyen M.H."/>
            <person name="Kaul D."/>
            <person name="Muto C."/>
            <person name="Cheng S.J."/>
            <person name="Richter R.A."/>
            <person name="Bruno V.M."/>
            <person name="Liu G."/>
            <person name="Beyhan S."/>
            <person name="Sundermann A.J."/>
            <person name="Mounaud S."/>
            <person name="Pasculle A.W."/>
            <person name="Nierman W.C."/>
            <person name="Driscoll E."/>
            <person name="Cumbie R."/>
            <person name="Clancy C.J."/>
            <person name="Dupont C.L."/>
        </authorList>
    </citation>
    <scope>NUCLEOTIDE SEQUENCE</scope>
    <source>
        <strain evidence="3">GL16</strain>
    </source>
</reference>
<dbReference type="SUPFAM" id="SSF54909">
    <property type="entry name" value="Dimeric alpha+beta barrel"/>
    <property type="match status" value="1"/>
</dbReference>
<dbReference type="Proteomes" id="UP000717996">
    <property type="component" value="Unassembled WGS sequence"/>
</dbReference>
<dbReference type="Gene3D" id="3.30.70.100">
    <property type="match status" value="1"/>
</dbReference>
<sequence>MSKIVHVVTVKFKPEVSDEIRQEALRDVCDLKNDIPQIISASAGKNFTDRSKGYEYAWVIELKTKEDLSIYLDHSAHLEFIRKYKPLFADVLAIDYEA</sequence>
<evidence type="ECO:0000256" key="1">
    <source>
        <dbReference type="ARBA" id="ARBA00011738"/>
    </source>
</evidence>
<gene>
    <name evidence="3" type="ORF">G6F51_000609</name>
</gene>
<dbReference type="InterPro" id="IPR044662">
    <property type="entry name" value="HS1/DABB1-like"/>
</dbReference>
<organism evidence="3 4">
    <name type="scientific">Rhizopus oryzae</name>
    <name type="common">Mucormycosis agent</name>
    <name type="synonym">Rhizopus arrhizus var. delemar</name>
    <dbReference type="NCBI Taxonomy" id="64495"/>
    <lineage>
        <taxon>Eukaryota</taxon>
        <taxon>Fungi</taxon>
        <taxon>Fungi incertae sedis</taxon>
        <taxon>Mucoromycota</taxon>
        <taxon>Mucoromycotina</taxon>
        <taxon>Mucoromycetes</taxon>
        <taxon>Mucorales</taxon>
        <taxon>Mucorineae</taxon>
        <taxon>Rhizopodaceae</taxon>
        <taxon>Rhizopus</taxon>
    </lineage>
</organism>
<evidence type="ECO:0000313" key="3">
    <source>
        <dbReference type="EMBL" id="KAG1553423.1"/>
    </source>
</evidence>
<name>A0A9P6YNS1_RHIOR</name>
<feature type="domain" description="Stress-response A/B barrel" evidence="2">
    <location>
        <begin position="4"/>
        <end position="96"/>
    </location>
</feature>
<proteinExistence type="predicted"/>
<comment type="subunit">
    <text evidence="1">Homodimer.</text>
</comment>
<dbReference type="PANTHER" id="PTHR33178:SF10">
    <property type="entry name" value="STRESS-RESPONSE A_B BARREL DOMAIN-CONTAINING PROTEIN"/>
    <property type="match status" value="1"/>
</dbReference>
<dbReference type="PROSITE" id="PS51502">
    <property type="entry name" value="S_R_A_B_BARREL"/>
    <property type="match status" value="1"/>
</dbReference>
<dbReference type="Pfam" id="PF07876">
    <property type="entry name" value="Dabb"/>
    <property type="match status" value="1"/>
</dbReference>
<dbReference type="InterPro" id="IPR013097">
    <property type="entry name" value="Dabb"/>
</dbReference>
<dbReference type="OMA" id="VHIVIAK"/>
<evidence type="ECO:0000259" key="2">
    <source>
        <dbReference type="PROSITE" id="PS51502"/>
    </source>
</evidence>
<dbReference type="AlphaFoldDB" id="A0A9P6YNS1"/>
<dbReference type="OrthoDB" id="42919at2759"/>